<feature type="non-terminal residue" evidence="1">
    <location>
        <position position="40"/>
    </location>
</feature>
<evidence type="ECO:0000313" key="1">
    <source>
        <dbReference type="EMBL" id="KDO61411.1"/>
    </source>
</evidence>
<dbReference type="STRING" id="2711.A0A067FDX3"/>
<evidence type="ECO:0008006" key="3">
    <source>
        <dbReference type="Google" id="ProtNLM"/>
    </source>
</evidence>
<proteinExistence type="predicted"/>
<protein>
    <recommendedName>
        <fullName evidence="3">3-hydroxyisobutyryl-coenzyme A hydrolase</fullName>
    </recommendedName>
</protein>
<dbReference type="Proteomes" id="UP000027120">
    <property type="component" value="Unassembled WGS sequence"/>
</dbReference>
<name>A0A067FDX3_CITSI</name>
<evidence type="ECO:0000313" key="2">
    <source>
        <dbReference type="Proteomes" id="UP000027120"/>
    </source>
</evidence>
<keyword evidence="2" id="KW-1185">Reference proteome</keyword>
<dbReference type="AlphaFoldDB" id="A0A067FDX3"/>
<accession>A0A067FDX3</accession>
<gene>
    <name evidence="1" type="ORF">CISIN_1g0169551mg</name>
</gene>
<organism evidence="1 2">
    <name type="scientific">Citrus sinensis</name>
    <name type="common">Sweet orange</name>
    <name type="synonym">Citrus aurantium var. sinensis</name>
    <dbReference type="NCBI Taxonomy" id="2711"/>
    <lineage>
        <taxon>Eukaryota</taxon>
        <taxon>Viridiplantae</taxon>
        <taxon>Streptophyta</taxon>
        <taxon>Embryophyta</taxon>
        <taxon>Tracheophyta</taxon>
        <taxon>Spermatophyta</taxon>
        <taxon>Magnoliopsida</taxon>
        <taxon>eudicotyledons</taxon>
        <taxon>Gunneridae</taxon>
        <taxon>Pentapetalae</taxon>
        <taxon>rosids</taxon>
        <taxon>malvids</taxon>
        <taxon>Sapindales</taxon>
        <taxon>Rutaceae</taxon>
        <taxon>Aurantioideae</taxon>
        <taxon>Citrus</taxon>
    </lineage>
</organism>
<reference evidence="1 2" key="1">
    <citation type="submission" date="2014-04" db="EMBL/GenBank/DDBJ databases">
        <authorList>
            <consortium name="International Citrus Genome Consortium"/>
            <person name="Gmitter F."/>
            <person name="Chen C."/>
            <person name="Farmerie W."/>
            <person name="Harkins T."/>
            <person name="Desany B."/>
            <person name="Mohiuddin M."/>
            <person name="Kodira C."/>
            <person name="Borodovsky M."/>
            <person name="Lomsadze A."/>
            <person name="Burns P."/>
            <person name="Jenkins J."/>
            <person name="Prochnik S."/>
            <person name="Shu S."/>
            <person name="Chapman J."/>
            <person name="Pitluck S."/>
            <person name="Schmutz J."/>
            <person name="Rokhsar D."/>
        </authorList>
    </citation>
    <scope>NUCLEOTIDE SEQUENCE</scope>
</reference>
<dbReference type="EMBL" id="KK784925">
    <property type="protein sequence ID" value="KDO61411.1"/>
    <property type="molecule type" value="Genomic_DNA"/>
</dbReference>
<sequence>MSSLNDCNDADNMVLVEEGASSRTIILNRPNVLNALLTPM</sequence>